<reference evidence="2 3" key="1">
    <citation type="submission" date="2020-07" db="EMBL/GenBank/DDBJ databases">
        <title>Sequencing the genomes of 1000 actinobacteria strains.</title>
        <authorList>
            <person name="Klenk H.-P."/>
        </authorList>
    </citation>
    <scope>NUCLEOTIDE SEQUENCE [LARGE SCALE GENOMIC DNA]</scope>
    <source>
        <strain evidence="2 3">DSM 18448</strain>
    </source>
</reference>
<feature type="transmembrane region" description="Helical" evidence="1">
    <location>
        <begin position="200"/>
        <end position="221"/>
    </location>
</feature>
<dbReference type="Proteomes" id="UP000579605">
    <property type="component" value="Unassembled WGS sequence"/>
</dbReference>
<sequence>MGTSATSVRDRGRARCAVPAGLALVAGIALALTGLVAASGELAHRTGSPTARAGIRLAVPSTALVAGQPELRRQPALLDRLTFRRPGAVRVTAARVDGEPVFLGIARSADLATYLRGTGLAHADFRASQVGVRYAPVAAGRQVRSPVQEGVWAAWSVGPGARTLTWPLRRGGWELVVMNADGGRGVDVRLSVGTPSWPRWPVSAALLSGGVLLVAVGLTVLHRAPPGRRHPYDVTGHVR</sequence>
<evidence type="ECO:0000313" key="3">
    <source>
        <dbReference type="Proteomes" id="UP000579605"/>
    </source>
</evidence>
<accession>A0A852ZDR6</accession>
<organism evidence="2 3">
    <name type="scientific">Actinopolymorpha rutila</name>
    <dbReference type="NCBI Taxonomy" id="446787"/>
    <lineage>
        <taxon>Bacteria</taxon>
        <taxon>Bacillati</taxon>
        <taxon>Actinomycetota</taxon>
        <taxon>Actinomycetes</taxon>
        <taxon>Propionibacteriales</taxon>
        <taxon>Actinopolymorphaceae</taxon>
        <taxon>Actinopolymorpha</taxon>
    </lineage>
</organism>
<feature type="transmembrane region" description="Helical" evidence="1">
    <location>
        <begin position="16"/>
        <end position="38"/>
    </location>
</feature>
<dbReference type="RefSeq" id="WP_179787989.1">
    <property type="nucleotide sequence ID" value="NZ_BAAARR010000016.1"/>
</dbReference>
<proteinExistence type="predicted"/>
<gene>
    <name evidence="2" type="ORF">F4554_003081</name>
</gene>
<keyword evidence="3" id="KW-1185">Reference proteome</keyword>
<dbReference type="AlphaFoldDB" id="A0A852ZDR6"/>
<keyword evidence="1" id="KW-0812">Transmembrane</keyword>
<comment type="caution">
    <text evidence="2">The sequence shown here is derived from an EMBL/GenBank/DDBJ whole genome shotgun (WGS) entry which is preliminary data.</text>
</comment>
<name>A0A852ZDR6_9ACTN</name>
<evidence type="ECO:0000256" key="1">
    <source>
        <dbReference type="SAM" id="Phobius"/>
    </source>
</evidence>
<keyword evidence="1" id="KW-0472">Membrane</keyword>
<evidence type="ECO:0000313" key="2">
    <source>
        <dbReference type="EMBL" id="NYH90443.1"/>
    </source>
</evidence>
<protein>
    <submittedName>
        <fullName evidence="2">Uncharacterized protein</fullName>
    </submittedName>
</protein>
<dbReference type="EMBL" id="JACBZH010000001">
    <property type="protein sequence ID" value="NYH90443.1"/>
    <property type="molecule type" value="Genomic_DNA"/>
</dbReference>
<keyword evidence="1" id="KW-1133">Transmembrane helix</keyword>